<evidence type="ECO:0000256" key="5">
    <source>
        <dbReference type="RuleBase" id="RU362076"/>
    </source>
</evidence>
<comment type="function">
    <text evidence="4 5">Required for flagellar hook formation. May act as a scaffolding protein.</text>
</comment>
<keyword evidence="3 5" id="KW-1005">Bacterial flagellum biogenesis</keyword>
<accession>A0AA37WLK7</accession>
<protein>
    <recommendedName>
        <fullName evidence="2 5">Basal-body rod modification protein FlgD</fullName>
    </recommendedName>
</protein>
<dbReference type="Gene3D" id="2.30.30.910">
    <property type="match status" value="1"/>
</dbReference>
<dbReference type="InterPro" id="IPR025963">
    <property type="entry name" value="FLgD_Tudor"/>
</dbReference>
<dbReference type="Pfam" id="PF13861">
    <property type="entry name" value="FLgD_tudor"/>
    <property type="match status" value="1"/>
</dbReference>
<evidence type="ECO:0000256" key="1">
    <source>
        <dbReference type="ARBA" id="ARBA00010577"/>
    </source>
</evidence>
<evidence type="ECO:0000259" key="7">
    <source>
        <dbReference type="Pfam" id="PF13861"/>
    </source>
</evidence>
<dbReference type="RefSeq" id="WP_232592989.1">
    <property type="nucleotide sequence ID" value="NZ_BSPD01000039.1"/>
</dbReference>
<dbReference type="InterPro" id="IPR005648">
    <property type="entry name" value="FlgD"/>
</dbReference>
<reference evidence="8 9" key="1">
    <citation type="journal article" date="2014" name="Int. J. Syst. Evol. Microbiol.">
        <title>Complete genome sequence of Corynebacterium casei LMG S-19264T (=DSM 44701T), isolated from a smear-ripened cheese.</title>
        <authorList>
            <consortium name="US DOE Joint Genome Institute (JGI-PGF)"/>
            <person name="Walter F."/>
            <person name="Albersmeier A."/>
            <person name="Kalinowski J."/>
            <person name="Ruckert C."/>
        </authorList>
    </citation>
    <scope>NUCLEOTIDE SEQUENCE [LARGE SCALE GENOMIC DNA]</scope>
    <source>
        <strain evidence="8 9">NBRC 110095</strain>
    </source>
</reference>
<gene>
    <name evidence="8" type="ORF">GCM10007877_18040</name>
</gene>
<proteinExistence type="inferred from homology"/>
<dbReference type="Proteomes" id="UP001156870">
    <property type="component" value="Unassembled WGS sequence"/>
</dbReference>
<evidence type="ECO:0000256" key="3">
    <source>
        <dbReference type="ARBA" id="ARBA00022795"/>
    </source>
</evidence>
<dbReference type="GO" id="GO:0044781">
    <property type="term" value="P:bacterial-type flagellum organization"/>
    <property type="evidence" value="ECO:0007669"/>
    <property type="project" value="UniProtKB-UniRule"/>
</dbReference>
<evidence type="ECO:0000313" key="9">
    <source>
        <dbReference type="Proteomes" id="UP001156870"/>
    </source>
</evidence>
<feature type="domain" description="FlgD Tudor-like" evidence="7">
    <location>
        <begin position="86"/>
        <end position="231"/>
    </location>
</feature>
<keyword evidence="9" id="KW-1185">Reference proteome</keyword>
<evidence type="ECO:0000256" key="2">
    <source>
        <dbReference type="ARBA" id="ARBA00016013"/>
    </source>
</evidence>
<dbReference type="Gene3D" id="2.60.40.4070">
    <property type="match status" value="1"/>
</dbReference>
<name>A0AA37WLK7_9GAMM</name>
<dbReference type="AlphaFoldDB" id="A0AA37WLK7"/>
<organism evidence="8 9">
    <name type="scientific">Marinibactrum halimedae</name>
    <dbReference type="NCBI Taxonomy" id="1444977"/>
    <lineage>
        <taxon>Bacteria</taxon>
        <taxon>Pseudomonadati</taxon>
        <taxon>Pseudomonadota</taxon>
        <taxon>Gammaproteobacteria</taxon>
        <taxon>Cellvibrionales</taxon>
        <taxon>Cellvibrionaceae</taxon>
        <taxon>Marinibactrum</taxon>
    </lineage>
</organism>
<comment type="similarity">
    <text evidence="1 5">Belongs to the FlgD family.</text>
</comment>
<evidence type="ECO:0000259" key="6">
    <source>
        <dbReference type="Pfam" id="PF13860"/>
    </source>
</evidence>
<feature type="domain" description="FlgD/Vpr Ig-like" evidence="6">
    <location>
        <begin position="114"/>
        <end position="190"/>
    </location>
</feature>
<evidence type="ECO:0000313" key="8">
    <source>
        <dbReference type="EMBL" id="GLS26089.1"/>
    </source>
</evidence>
<sequence length="235" mass="25089">MSDVTGVESSIGHLYQTNRQPAVEENNEMGRDVFLELLTVQMQNQDPLSPQDNTEFVAQLAQFTQVESLAQLSGSFDDFTSAFMSSQALEASSLVGTSVTVPASHTLLPPDGIISGSVTLPASTSELAINVYDTNGSLIDTIPAGEQSQGELVFRWDGQFAEVNGELLDWQSSNEQVPHGEYHFVVTATIDGEASQLDTALSANVNSVTINGDGELTLNLAGIGAYNVNDVVQFN</sequence>
<evidence type="ECO:0000256" key="4">
    <source>
        <dbReference type="ARBA" id="ARBA00024746"/>
    </source>
</evidence>
<comment type="caution">
    <text evidence="8">The sequence shown here is derived from an EMBL/GenBank/DDBJ whole genome shotgun (WGS) entry which is preliminary data.</text>
</comment>
<dbReference type="Pfam" id="PF03963">
    <property type="entry name" value="FlgD"/>
    <property type="match status" value="1"/>
</dbReference>
<dbReference type="EMBL" id="BSPD01000039">
    <property type="protein sequence ID" value="GLS26089.1"/>
    <property type="molecule type" value="Genomic_DNA"/>
</dbReference>
<dbReference type="InterPro" id="IPR025965">
    <property type="entry name" value="FlgD/Vpr_Ig-like"/>
</dbReference>
<dbReference type="Pfam" id="PF13860">
    <property type="entry name" value="FlgD_ig"/>
    <property type="match status" value="1"/>
</dbReference>